<keyword evidence="7" id="KW-0808">Transferase</keyword>
<comment type="pathway">
    <text evidence="3">Lipid metabolism; sphingolipid metabolism.</text>
</comment>
<keyword evidence="9" id="KW-0443">Lipid metabolism</keyword>
<dbReference type="InterPro" id="IPR050087">
    <property type="entry name" value="AON_synthase_class-II"/>
</dbReference>
<evidence type="ECO:0000256" key="7">
    <source>
        <dbReference type="ARBA" id="ARBA00022679"/>
    </source>
</evidence>
<dbReference type="GO" id="GO:0030170">
    <property type="term" value="F:pyridoxal phosphate binding"/>
    <property type="evidence" value="ECO:0007669"/>
    <property type="project" value="InterPro"/>
</dbReference>
<comment type="catalytic activity">
    <reaction evidence="10">
        <text>L-serine + hexadecanoyl-CoA + H(+) = 3-oxosphinganine + CO2 + CoA</text>
        <dbReference type="Rhea" id="RHEA:14761"/>
        <dbReference type="ChEBI" id="CHEBI:15378"/>
        <dbReference type="ChEBI" id="CHEBI:16526"/>
        <dbReference type="ChEBI" id="CHEBI:33384"/>
        <dbReference type="ChEBI" id="CHEBI:57287"/>
        <dbReference type="ChEBI" id="CHEBI:57379"/>
        <dbReference type="ChEBI" id="CHEBI:58299"/>
        <dbReference type="EC" id="2.3.1.50"/>
    </reaction>
</comment>
<keyword evidence="9" id="KW-0746">Sphingolipid metabolism</keyword>
<evidence type="ECO:0000313" key="13">
    <source>
        <dbReference type="Proteomes" id="UP000797356"/>
    </source>
</evidence>
<comment type="subcellular location">
    <subcellularLocation>
        <location evidence="2">Endoplasmic reticulum membrane</location>
        <topology evidence="2">Single-pass membrane protein</topology>
    </subcellularLocation>
</comment>
<dbReference type="PANTHER" id="PTHR13693">
    <property type="entry name" value="CLASS II AMINOTRANSFERASE/8-AMINO-7-OXONONANOATE SYNTHASE"/>
    <property type="match status" value="1"/>
</dbReference>
<accession>A0A8K0IF36</accession>
<sequence>MSFLFSSNKWRKLIQSRGRSFIFSTSVPVPIAAAAHAAVTVARKEKWRRMAIWSRVHDFYSLTQLNITSPIISLIIGTEEAALSASRHMLKSGFHVMAIRPPTVPPNSCRLRITLSAAHTLEDIRRLVAALSGWIQFPSLEQNYQIPSKM</sequence>
<reference evidence="12" key="2">
    <citation type="submission" date="2019-07" db="EMBL/GenBank/DDBJ databases">
        <authorList>
            <person name="Yang Y."/>
            <person name="Bocs S."/>
            <person name="Baudouin L."/>
        </authorList>
    </citation>
    <scope>NUCLEOTIDE SEQUENCE</scope>
    <source>
        <tissue evidence="12">Spear leaf of Hainan Tall coconut</tissue>
    </source>
</reference>
<evidence type="ECO:0000313" key="12">
    <source>
        <dbReference type="EMBL" id="KAG1354414.1"/>
    </source>
</evidence>
<keyword evidence="8" id="KW-0663">Pyridoxal phosphate</keyword>
<gene>
    <name evidence="12" type="ORF">COCNU_07G005260</name>
</gene>
<dbReference type="AlphaFoldDB" id="A0A8K0IF36"/>
<name>A0A8K0IF36_COCNU</name>
<dbReference type="PANTHER" id="PTHR13693:SF77">
    <property type="entry name" value="8-AMINO-7-OXONONANOATE SYNTHASE"/>
    <property type="match status" value="1"/>
</dbReference>
<comment type="similarity">
    <text evidence="5">Belongs to the class-II pyridoxal-phosphate-dependent aminotransferase family. BioF subfamily.</text>
</comment>
<dbReference type="GO" id="GO:0009102">
    <property type="term" value="P:biotin biosynthetic process"/>
    <property type="evidence" value="ECO:0007669"/>
    <property type="project" value="TreeGrafter"/>
</dbReference>
<dbReference type="InterPro" id="IPR015424">
    <property type="entry name" value="PyrdxlP-dep_Trfase"/>
</dbReference>
<dbReference type="SUPFAM" id="SSF53383">
    <property type="entry name" value="PLP-dependent transferases"/>
    <property type="match status" value="1"/>
</dbReference>
<reference evidence="12" key="1">
    <citation type="journal article" date="2017" name="Gigascience">
        <title>The genome draft of coconut (Cocos nucifera).</title>
        <authorList>
            <person name="Xiao Y."/>
            <person name="Xu P."/>
            <person name="Fan H."/>
            <person name="Baudouin L."/>
            <person name="Xia W."/>
            <person name="Bocs S."/>
            <person name="Xu J."/>
            <person name="Li Q."/>
            <person name="Guo A."/>
            <person name="Zhou L."/>
            <person name="Li J."/>
            <person name="Wu Y."/>
            <person name="Ma Z."/>
            <person name="Armero A."/>
            <person name="Issali A.E."/>
            <person name="Liu N."/>
            <person name="Peng M."/>
            <person name="Yang Y."/>
        </authorList>
    </citation>
    <scope>NUCLEOTIDE SEQUENCE</scope>
    <source>
        <tissue evidence="12">Spear leaf of Hainan Tall coconut</tissue>
    </source>
</reference>
<dbReference type="InterPro" id="IPR015421">
    <property type="entry name" value="PyrdxlP-dep_Trfase_major"/>
</dbReference>
<evidence type="ECO:0000256" key="6">
    <source>
        <dbReference type="ARBA" id="ARBA00013220"/>
    </source>
</evidence>
<dbReference type="GO" id="GO:0006665">
    <property type="term" value="P:sphingolipid metabolic process"/>
    <property type="evidence" value="ECO:0007669"/>
    <property type="project" value="UniProtKB-KW"/>
</dbReference>
<organism evidence="12 13">
    <name type="scientific">Cocos nucifera</name>
    <name type="common">Coconut palm</name>
    <dbReference type="NCBI Taxonomy" id="13894"/>
    <lineage>
        <taxon>Eukaryota</taxon>
        <taxon>Viridiplantae</taxon>
        <taxon>Streptophyta</taxon>
        <taxon>Embryophyta</taxon>
        <taxon>Tracheophyta</taxon>
        <taxon>Spermatophyta</taxon>
        <taxon>Magnoliopsida</taxon>
        <taxon>Liliopsida</taxon>
        <taxon>Arecaceae</taxon>
        <taxon>Arecoideae</taxon>
        <taxon>Cocoseae</taxon>
        <taxon>Attaleinae</taxon>
        <taxon>Cocos</taxon>
    </lineage>
</organism>
<dbReference type="EC" id="2.3.1.50" evidence="6"/>
<dbReference type="Gene3D" id="3.90.1150.10">
    <property type="entry name" value="Aspartate Aminotransferase, domain 1"/>
    <property type="match status" value="1"/>
</dbReference>
<evidence type="ECO:0000256" key="10">
    <source>
        <dbReference type="ARBA" id="ARBA00048528"/>
    </source>
</evidence>
<comment type="pathway">
    <text evidence="4">Sphingolipid metabolism.</text>
</comment>
<evidence type="ECO:0000256" key="2">
    <source>
        <dbReference type="ARBA" id="ARBA00004389"/>
    </source>
</evidence>
<dbReference type="OrthoDB" id="10263824at2759"/>
<evidence type="ECO:0000256" key="9">
    <source>
        <dbReference type="ARBA" id="ARBA00022919"/>
    </source>
</evidence>
<dbReference type="Gene3D" id="3.40.640.10">
    <property type="entry name" value="Type I PLP-dependent aspartate aminotransferase-like (Major domain)"/>
    <property type="match status" value="1"/>
</dbReference>
<evidence type="ECO:0000256" key="3">
    <source>
        <dbReference type="ARBA" id="ARBA00004760"/>
    </source>
</evidence>
<keyword evidence="13" id="KW-1185">Reference proteome</keyword>
<comment type="caution">
    <text evidence="12">The sequence shown here is derived from an EMBL/GenBank/DDBJ whole genome shotgun (WGS) entry which is preliminary data.</text>
</comment>
<comment type="cofactor">
    <cofactor evidence="1">
        <name>pyridoxal 5'-phosphate</name>
        <dbReference type="ChEBI" id="CHEBI:597326"/>
    </cofactor>
</comment>
<dbReference type="InterPro" id="IPR004839">
    <property type="entry name" value="Aminotransferase_I/II_large"/>
</dbReference>
<protein>
    <recommendedName>
        <fullName evidence="6">serine C-palmitoyltransferase</fullName>
        <ecNumber evidence="6">2.3.1.50</ecNumber>
    </recommendedName>
</protein>
<dbReference type="Proteomes" id="UP000797356">
    <property type="component" value="Chromosome 7"/>
</dbReference>
<dbReference type="Pfam" id="PF00155">
    <property type="entry name" value="Aminotran_1_2"/>
    <property type="match status" value="1"/>
</dbReference>
<dbReference type="GO" id="GO:0005789">
    <property type="term" value="C:endoplasmic reticulum membrane"/>
    <property type="evidence" value="ECO:0007669"/>
    <property type="project" value="UniProtKB-SubCell"/>
</dbReference>
<dbReference type="InterPro" id="IPR015422">
    <property type="entry name" value="PyrdxlP-dep_Trfase_small"/>
</dbReference>
<dbReference type="GO" id="GO:0004758">
    <property type="term" value="F:serine C-palmitoyltransferase activity"/>
    <property type="evidence" value="ECO:0007669"/>
    <property type="project" value="UniProtKB-EC"/>
</dbReference>
<evidence type="ECO:0000256" key="1">
    <source>
        <dbReference type="ARBA" id="ARBA00001933"/>
    </source>
</evidence>
<evidence type="ECO:0000256" key="8">
    <source>
        <dbReference type="ARBA" id="ARBA00022898"/>
    </source>
</evidence>
<dbReference type="EMBL" id="CM017878">
    <property type="protein sequence ID" value="KAG1354414.1"/>
    <property type="molecule type" value="Genomic_DNA"/>
</dbReference>
<evidence type="ECO:0000259" key="11">
    <source>
        <dbReference type="Pfam" id="PF00155"/>
    </source>
</evidence>
<evidence type="ECO:0000256" key="4">
    <source>
        <dbReference type="ARBA" id="ARBA00004991"/>
    </source>
</evidence>
<proteinExistence type="inferred from homology"/>
<evidence type="ECO:0000256" key="5">
    <source>
        <dbReference type="ARBA" id="ARBA00010008"/>
    </source>
</evidence>
<feature type="domain" description="Aminotransferase class I/classII large" evidence="11">
    <location>
        <begin position="3"/>
        <end position="131"/>
    </location>
</feature>